<keyword evidence="3 13" id="KW-0813">Transport</keyword>
<keyword evidence="6" id="KW-0997">Cell inner membrane</keyword>
<proteinExistence type="inferred from homology"/>
<comment type="caution">
    <text evidence="13">Lacks conserved residue(s) required for the propagation of feature annotation.</text>
</comment>
<feature type="transmembrane region" description="Helical" evidence="13">
    <location>
        <begin position="454"/>
        <end position="472"/>
    </location>
</feature>
<evidence type="ECO:0000256" key="5">
    <source>
        <dbReference type="ARBA" id="ARBA00022475"/>
    </source>
</evidence>
<evidence type="ECO:0000256" key="2">
    <source>
        <dbReference type="ARBA" id="ARBA00006036"/>
    </source>
</evidence>
<comment type="caution">
    <text evidence="14">The sequence shown here is derived from an EMBL/GenBank/DDBJ whole genome shotgun (WGS) entry which is preliminary data.</text>
</comment>
<dbReference type="EMBL" id="JAGFNY010000036">
    <property type="protein sequence ID" value="MBW7570920.1"/>
    <property type="molecule type" value="Genomic_DNA"/>
</dbReference>
<comment type="function">
    <text evidence="13">Na(+)/H(+) antiporter that extrudes sodium in exchange for external protons.</text>
</comment>
<evidence type="ECO:0000256" key="8">
    <source>
        <dbReference type="ARBA" id="ARBA00022989"/>
    </source>
</evidence>
<keyword evidence="10 13" id="KW-0406">Ion transport</keyword>
<keyword evidence="15" id="KW-1185">Reference proteome</keyword>
<dbReference type="RefSeq" id="WP_219938145.1">
    <property type="nucleotide sequence ID" value="NZ_JAGFNY010000036.1"/>
</dbReference>
<comment type="subcellular location">
    <subcellularLocation>
        <location evidence="1 13">Cell membrane</location>
        <topology evidence="1 13">Multi-pass membrane protein</topology>
    </subcellularLocation>
</comment>
<name>A0ABS7DJ99_9GAMM</name>
<evidence type="ECO:0000313" key="15">
    <source>
        <dbReference type="Proteomes" id="UP000731465"/>
    </source>
</evidence>
<keyword evidence="11 13" id="KW-0472">Membrane</keyword>
<dbReference type="PANTHER" id="PTHR43302">
    <property type="entry name" value="TRANSPORTER ARSB-RELATED"/>
    <property type="match status" value="1"/>
</dbReference>
<feature type="transmembrane region" description="Helical" evidence="13">
    <location>
        <begin position="352"/>
        <end position="374"/>
    </location>
</feature>
<keyword evidence="7 13" id="KW-0812">Transmembrane</keyword>
<dbReference type="HAMAP" id="MF_01599">
    <property type="entry name" value="NhaB"/>
    <property type="match status" value="1"/>
</dbReference>
<evidence type="ECO:0000256" key="10">
    <source>
        <dbReference type="ARBA" id="ARBA00023065"/>
    </source>
</evidence>
<feature type="transmembrane region" description="Helical" evidence="13">
    <location>
        <begin position="12"/>
        <end position="34"/>
    </location>
</feature>
<evidence type="ECO:0000256" key="9">
    <source>
        <dbReference type="ARBA" id="ARBA00023053"/>
    </source>
</evidence>
<dbReference type="Pfam" id="PF06450">
    <property type="entry name" value="NhaB"/>
    <property type="match status" value="1"/>
</dbReference>
<comment type="catalytic activity">
    <reaction evidence="13">
        <text>2 Na(+)(in) + 3 H(+)(out) = 2 Na(+)(out) + 3 H(+)(in)</text>
        <dbReference type="Rhea" id="RHEA:29247"/>
        <dbReference type="ChEBI" id="CHEBI:15378"/>
        <dbReference type="ChEBI" id="CHEBI:29101"/>
    </reaction>
</comment>
<protein>
    <recommendedName>
        <fullName evidence="13">Na(+)/H(+) antiporter NhaB</fullName>
    </recommendedName>
    <alternativeName>
        <fullName evidence="13">Sodium/proton antiporter NhaB</fullName>
    </alternativeName>
</protein>
<evidence type="ECO:0000256" key="3">
    <source>
        <dbReference type="ARBA" id="ARBA00022448"/>
    </source>
</evidence>
<feature type="transmembrane region" description="Helical" evidence="13">
    <location>
        <begin position="479"/>
        <end position="498"/>
    </location>
</feature>
<evidence type="ECO:0000256" key="13">
    <source>
        <dbReference type="HAMAP-Rule" id="MF_01599"/>
    </source>
</evidence>
<gene>
    <name evidence="13 14" type="primary">nhaB</name>
    <name evidence="14" type="ORF">J5V48_08440</name>
</gene>
<keyword evidence="9 13" id="KW-0915">Sodium</keyword>
<feature type="transmembrane region" description="Helical" evidence="13">
    <location>
        <begin position="132"/>
        <end position="157"/>
    </location>
</feature>
<dbReference type="Proteomes" id="UP000731465">
    <property type="component" value="Unassembled WGS sequence"/>
</dbReference>
<feature type="transmembrane region" description="Helical" evidence="13">
    <location>
        <begin position="98"/>
        <end position="120"/>
    </location>
</feature>
<dbReference type="PANTHER" id="PTHR43302:SF1">
    <property type="entry name" value="NA(+)_H(+) ANTIPORTER NHAB"/>
    <property type="match status" value="1"/>
</dbReference>
<keyword evidence="5 13" id="KW-1003">Cell membrane</keyword>
<evidence type="ECO:0000313" key="14">
    <source>
        <dbReference type="EMBL" id="MBW7570920.1"/>
    </source>
</evidence>
<keyword evidence="12 13" id="KW-0739">Sodium transport</keyword>
<evidence type="ECO:0000256" key="4">
    <source>
        <dbReference type="ARBA" id="ARBA00022449"/>
    </source>
</evidence>
<accession>A0ABS7DJ99</accession>
<comment type="similarity">
    <text evidence="2 13">Belongs to the NhaB Na(+)/H(+) (TC 2.A.34) antiporter family.</text>
</comment>
<evidence type="ECO:0000256" key="6">
    <source>
        <dbReference type="ARBA" id="ARBA00022519"/>
    </source>
</evidence>
<evidence type="ECO:0000256" key="12">
    <source>
        <dbReference type="ARBA" id="ARBA00023201"/>
    </source>
</evidence>
<dbReference type="InterPro" id="IPR004671">
    <property type="entry name" value="Na+/H+_antiporter_NhaB"/>
</dbReference>
<dbReference type="NCBIfam" id="NF007093">
    <property type="entry name" value="PRK09547.1"/>
    <property type="match status" value="1"/>
</dbReference>
<evidence type="ECO:0000256" key="11">
    <source>
        <dbReference type="ARBA" id="ARBA00023136"/>
    </source>
</evidence>
<reference evidence="14 15" key="1">
    <citation type="submission" date="2021-03" db="EMBL/GenBank/DDBJ databases">
        <title>Succinivibrio sp. nov. isolated from feces of cow.</title>
        <authorList>
            <person name="Choi J.-Y."/>
        </authorList>
    </citation>
    <scope>NUCLEOTIDE SEQUENCE [LARGE SCALE GENOMIC DNA]</scope>
    <source>
        <strain evidence="14 15">AGMB01872</strain>
    </source>
</reference>
<keyword evidence="8 13" id="KW-1133">Transmembrane helix</keyword>
<keyword evidence="4 13" id="KW-0050">Antiport</keyword>
<sequence>MSTSISYAKAGMLNFLGSCPVWYKNVIIACLIINPIVAQYSMFVAGWLLVAEFIFTLSMALDCYPLEAGGLLVIEACFLGMCDMHHVTKEIESNLEVIMLLMFMVAGIHFVRDFLLFFFTKLLVKVRSNVKLAFLFCFMSGLLSAFVDALTVLAIIISTCVGLYQLYMSIITNNSAMALVSDSNIPEEHKKSLEEFRAFLRSLLMHSAVGTTIGGVCTIVGEPQNLIIGDTCGWKFIDYALRMAPISLPILVFGLMTCFFIEKFKLFGYGHRMPDAVYQILVNKDKEQSANLTKRDKLNLIIQCCCIIWLVVALGFHLASVGVIGLSVIVLATALCGVTSEGPVGKAFCESMPFCALLCVFFTVVTVISTQKLFDPIIQWVFSTPEQFHLPIFYMANGIISSVSDNVFVATIYIQQVRDALIAGQITPEQFDEIAIAINAGTNLPSVATPNGQAAFLFLLTSPIAALIKLPYLRMMYMAIPYTIVLTIIGLIATWFIMPIATGYMISEGLVHGASIEAILGQMK</sequence>
<organism evidence="14 15">
    <name type="scientific">Succinivibrio faecicola</name>
    <dbReference type="NCBI Taxonomy" id="2820300"/>
    <lineage>
        <taxon>Bacteria</taxon>
        <taxon>Pseudomonadati</taxon>
        <taxon>Pseudomonadota</taxon>
        <taxon>Gammaproteobacteria</taxon>
        <taxon>Aeromonadales</taxon>
        <taxon>Succinivibrionaceae</taxon>
        <taxon>Succinivibrio</taxon>
    </lineage>
</organism>
<evidence type="ECO:0000256" key="7">
    <source>
        <dbReference type="ARBA" id="ARBA00022692"/>
    </source>
</evidence>
<evidence type="ECO:0000256" key="1">
    <source>
        <dbReference type="ARBA" id="ARBA00004651"/>
    </source>
</evidence>
<feature type="transmembrane region" description="Helical" evidence="13">
    <location>
        <begin position="241"/>
        <end position="261"/>
    </location>
</feature>